<dbReference type="PANTHER" id="PTHR46797:SF23">
    <property type="entry name" value="HTH-TYPE TRANSCRIPTIONAL REGULATOR SUTR"/>
    <property type="match status" value="1"/>
</dbReference>
<dbReference type="PROSITE" id="PS50943">
    <property type="entry name" value="HTH_CROC1"/>
    <property type="match status" value="1"/>
</dbReference>
<dbReference type="GO" id="GO:0003677">
    <property type="term" value="F:DNA binding"/>
    <property type="evidence" value="ECO:0007669"/>
    <property type="project" value="UniProtKB-KW"/>
</dbReference>
<reference evidence="5 6" key="1">
    <citation type="submission" date="2020-08" db="EMBL/GenBank/DDBJ databases">
        <title>Genomic Encyclopedia of Type Strains, Phase IV (KMG-IV): sequencing the most valuable type-strain genomes for metagenomic binning, comparative biology and taxonomic classification.</title>
        <authorList>
            <person name="Goeker M."/>
        </authorList>
    </citation>
    <scope>NUCLEOTIDE SEQUENCE [LARGE SCALE GENOMIC DNA]</scope>
    <source>
        <strain evidence="5 6">DSM 26718</strain>
    </source>
</reference>
<proteinExistence type="predicted"/>
<keyword evidence="6" id="KW-1185">Reference proteome</keyword>
<dbReference type="GO" id="GO:0005829">
    <property type="term" value="C:cytosol"/>
    <property type="evidence" value="ECO:0007669"/>
    <property type="project" value="TreeGrafter"/>
</dbReference>
<dbReference type="InterPro" id="IPR050807">
    <property type="entry name" value="TransReg_Diox_bact_type"/>
</dbReference>
<dbReference type="Proteomes" id="UP000532746">
    <property type="component" value="Unassembled WGS sequence"/>
</dbReference>
<dbReference type="Pfam" id="PF01381">
    <property type="entry name" value="HTH_3"/>
    <property type="match status" value="1"/>
</dbReference>
<gene>
    <name evidence="5" type="ORF">HNQ93_004222</name>
</gene>
<accession>A0A7W9WDP4</accession>
<keyword evidence="3" id="KW-0804">Transcription</keyword>
<dbReference type="CDD" id="cd00093">
    <property type="entry name" value="HTH_XRE"/>
    <property type="match status" value="1"/>
</dbReference>
<evidence type="ECO:0000256" key="3">
    <source>
        <dbReference type="ARBA" id="ARBA00023163"/>
    </source>
</evidence>
<feature type="domain" description="HTH cro/C1-type" evidence="4">
    <location>
        <begin position="22"/>
        <end position="76"/>
    </location>
</feature>
<dbReference type="SMART" id="SM00530">
    <property type="entry name" value="HTH_XRE"/>
    <property type="match status" value="1"/>
</dbReference>
<dbReference type="PANTHER" id="PTHR46797">
    <property type="entry name" value="HTH-TYPE TRANSCRIPTIONAL REGULATOR"/>
    <property type="match status" value="1"/>
</dbReference>
<comment type="caution">
    <text evidence="5">The sequence shown here is derived from an EMBL/GenBank/DDBJ whole genome shotgun (WGS) entry which is preliminary data.</text>
</comment>
<evidence type="ECO:0000259" key="4">
    <source>
        <dbReference type="PROSITE" id="PS50943"/>
    </source>
</evidence>
<dbReference type="InterPro" id="IPR010982">
    <property type="entry name" value="Lambda_DNA-bd_dom_sf"/>
</dbReference>
<organism evidence="5 6">
    <name type="scientific">Hymenobacter luteus</name>
    <dbReference type="NCBI Taxonomy" id="1411122"/>
    <lineage>
        <taxon>Bacteria</taxon>
        <taxon>Pseudomonadati</taxon>
        <taxon>Bacteroidota</taxon>
        <taxon>Cytophagia</taxon>
        <taxon>Cytophagales</taxon>
        <taxon>Hymenobacteraceae</taxon>
        <taxon>Hymenobacter</taxon>
    </lineage>
</organism>
<dbReference type="SUPFAM" id="SSF47413">
    <property type="entry name" value="lambda repressor-like DNA-binding domains"/>
    <property type="match status" value="1"/>
</dbReference>
<dbReference type="GO" id="GO:0003700">
    <property type="term" value="F:DNA-binding transcription factor activity"/>
    <property type="evidence" value="ECO:0007669"/>
    <property type="project" value="TreeGrafter"/>
</dbReference>
<dbReference type="AlphaFoldDB" id="A0A7W9WDP4"/>
<evidence type="ECO:0000256" key="1">
    <source>
        <dbReference type="ARBA" id="ARBA00023015"/>
    </source>
</evidence>
<dbReference type="EMBL" id="JACHGG010000011">
    <property type="protein sequence ID" value="MBB6061343.1"/>
    <property type="molecule type" value="Genomic_DNA"/>
</dbReference>
<dbReference type="InterPro" id="IPR001387">
    <property type="entry name" value="Cro/C1-type_HTH"/>
</dbReference>
<evidence type="ECO:0000313" key="6">
    <source>
        <dbReference type="Proteomes" id="UP000532746"/>
    </source>
</evidence>
<keyword evidence="2" id="KW-0238">DNA-binding</keyword>
<protein>
    <submittedName>
        <fullName evidence="5">Transcriptional regulator with XRE-family HTH domain</fullName>
    </submittedName>
</protein>
<name>A0A7W9WDP4_9BACT</name>
<dbReference type="Gene3D" id="1.10.260.40">
    <property type="entry name" value="lambda repressor-like DNA-binding domains"/>
    <property type="match status" value="1"/>
</dbReference>
<sequence>MRMKTAYSEEEKRFLRDLGNTIKHYRTLCDLSQEKLAFASNLDRTYIGSVERGERNISVINLNKIATSLNIKPSELMKTA</sequence>
<evidence type="ECO:0000313" key="5">
    <source>
        <dbReference type="EMBL" id="MBB6061343.1"/>
    </source>
</evidence>
<evidence type="ECO:0000256" key="2">
    <source>
        <dbReference type="ARBA" id="ARBA00023125"/>
    </source>
</evidence>
<keyword evidence="1" id="KW-0805">Transcription regulation</keyword>